<proteinExistence type="inferred from homology"/>
<protein>
    <recommendedName>
        <fullName evidence="16">DUF1211 domain-containing membrane protein</fullName>
    </recommendedName>
</protein>
<evidence type="ECO:0000313" key="14">
    <source>
        <dbReference type="EMBL" id="GEN71037.1"/>
    </source>
</evidence>
<dbReference type="Pfam" id="PF06736">
    <property type="entry name" value="TMEM175"/>
    <property type="match status" value="1"/>
</dbReference>
<feature type="transmembrane region" description="Helical" evidence="13">
    <location>
        <begin position="169"/>
        <end position="197"/>
    </location>
</feature>
<comment type="catalytic activity">
    <reaction evidence="12">
        <text>K(+)(in) = K(+)(out)</text>
        <dbReference type="Rhea" id="RHEA:29463"/>
        <dbReference type="ChEBI" id="CHEBI:29103"/>
    </reaction>
</comment>
<feature type="transmembrane region" description="Helical" evidence="13">
    <location>
        <begin position="12"/>
        <end position="33"/>
    </location>
</feature>
<keyword evidence="11" id="KW-0407">Ion channel</keyword>
<gene>
    <name evidence="14" type="ORF">CLA01_11090</name>
</gene>
<evidence type="ECO:0000256" key="5">
    <source>
        <dbReference type="ARBA" id="ARBA00022692"/>
    </source>
</evidence>
<evidence type="ECO:0000256" key="13">
    <source>
        <dbReference type="SAM" id="Phobius"/>
    </source>
</evidence>
<sequence length="212" mass="24280">MANNMEKETVRIEGFSDAVFAIAVTLLVLDLHLPEEHVIKNGNDLFTFMKSQWPVFLAFILSFFSIFIMWVNHHKIFKQIYSRNSAIMFANGLILFLVSAVSYPTALLARYFNGEASSMVVAIYTGTFVLINFAYNVLWFVASRNKKLLRPGITNAAIKKIRNNYLYGFPIYLIALMFSFWIPAVSLIMILGLWIFWALSSGKIEMSMKESE</sequence>
<feature type="transmembrane region" description="Helical" evidence="13">
    <location>
        <begin position="118"/>
        <end position="141"/>
    </location>
</feature>
<dbReference type="EMBL" id="BJYI01000003">
    <property type="protein sequence ID" value="GEN71037.1"/>
    <property type="molecule type" value="Genomic_DNA"/>
</dbReference>
<evidence type="ECO:0000256" key="7">
    <source>
        <dbReference type="ARBA" id="ARBA00022958"/>
    </source>
</evidence>
<keyword evidence="8 13" id="KW-1133">Transmembrane helix</keyword>
<evidence type="ECO:0000256" key="9">
    <source>
        <dbReference type="ARBA" id="ARBA00023065"/>
    </source>
</evidence>
<dbReference type="AlphaFoldDB" id="A0A511Y764"/>
<comment type="caution">
    <text evidence="14">The sequence shown here is derived from an EMBL/GenBank/DDBJ whole genome shotgun (WGS) entry which is preliminary data.</text>
</comment>
<reference evidence="14 15" key="1">
    <citation type="submission" date="2019-07" db="EMBL/GenBank/DDBJ databases">
        <title>Whole genome shotgun sequence of Chryseobacterium lathyri NBRC 105250.</title>
        <authorList>
            <person name="Hosoyama A."/>
            <person name="Uohara A."/>
            <person name="Ohji S."/>
            <person name="Ichikawa N."/>
        </authorList>
    </citation>
    <scope>NUCLEOTIDE SEQUENCE [LARGE SCALE GENOMIC DNA]</scope>
    <source>
        <strain evidence="14 15">NBRC 105250</strain>
    </source>
</reference>
<dbReference type="Proteomes" id="UP000321150">
    <property type="component" value="Unassembled WGS sequence"/>
</dbReference>
<dbReference type="GO" id="GO:0005267">
    <property type="term" value="F:potassium channel activity"/>
    <property type="evidence" value="ECO:0007669"/>
    <property type="project" value="UniProtKB-KW"/>
</dbReference>
<keyword evidence="9" id="KW-0406">Ion transport</keyword>
<evidence type="ECO:0000313" key="15">
    <source>
        <dbReference type="Proteomes" id="UP000321150"/>
    </source>
</evidence>
<keyword evidence="3" id="KW-0813">Transport</keyword>
<organism evidence="14 15">
    <name type="scientific">Chryseobacterium lathyri</name>
    <dbReference type="NCBI Taxonomy" id="395933"/>
    <lineage>
        <taxon>Bacteria</taxon>
        <taxon>Pseudomonadati</taxon>
        <taxon>Bacteroidota</taxon>
        <taxon>Flavobacteriia</taxon>
        <taxon>Flavobacteriales</taxon>
        <taxon>Weeksellaceae</taxon>
        <taxon>Chryseobacterium group</taxon>
        <taxon>Chryseobacterium</taxon>
    </lineage>
</organism>
<keyword evidence="4" id="KW-0633">Potassium transport</keyword>
<evidence type="ECO:0000256" key="1">
    <source>
        <dbReference type="ARBA" id="ARBA00004141"/>
    </source>
</evidence>
<keyword evidence="6" id="KW-0631">Potassium channel</keyword>
<comment type="similarity">
    <text evidence="2">Belongs to the TMEM175 family.</text>
</comment>
<accession>A0A511Y764</accession>
<evidence type="ECO:0000256" key="10">
    <source>
        <dbReference type="ARBA" id="ARBA00023136"/>
    </source>
</evidence>
<evidence type="ECO:0000256" key="2">
    <source>
        <dbReference type="ARBA" id="ARBA00006920"/>
    </source>
</evidence>
<dbReference type="InterPro" id="IPR010617">
    <property type="entry name" value="TMEM175-like"/>
</dbReference>
<evidence type="ECO:0000256" key="3">
    <source>
        <dbReference type="ARBA" id="ARBA00022448"/>
    </source>
</evidence>
<dbReference type="PANTHER" id="PTHR31462">
    <property type="entry name" value="ENDOSOMAL/LYSOSOMAL POTASSIUM CHANNEL TMEM175"/>
    <property type="match status" value="1"/>
</dbReference>
<name>A0A511Y764_9FLAO</name>
<comment type="subcellular location">
    <subcellularLocation>
        <location evidence="1">Membrane</location>
        <topology evidence="1">Multi-pass membrane protein</topology>
    </subcellularLocation>
</comment>
<dbReference type="GO" id="GO:0016020">
    <property type="term" value="C:membrane"/>
    <property type="evidence" value="ECO:0007669"/>
    <property type="project" value="UniProtKB-SubCell"/>
</dbReference>
<dbReference type="GO" id="GO:0015252">
    <property type="term" value="F:proton channel activity"/>
    <property type="evidence" value="ECO:0007669"/>
    <property type="project" value="InterPro"/>
</dbReference>
<keyword evidence="10 13" id="KW-0472">Membrane</keyword>
<evidence type="ECO:0000256" key="8">
    <source>
        <dbReference type="ARBA" id="ARBA00022989"/>
    </source>
</evidence>
<keyword evidence="7" id="KW-0630">Potassium</keyword>
<evidence type="ECO:0000256" key="12">
    <source>
        <dbReference type="ARBA" id="ARBA00034430"/>
    </source>
</evidence>
<feature type="transmembrane region" description="Helical" evidence="13">
    <location>
        <begin position="92"/>
        <end position="112"/>
    </location>
</feature>
<evidence type="ECO:0000256" key="11">
    <source>
        <dbReference type="ARBA" id="ARBA00023303"/>
    </source>
</evidence>
<evidence type="ECO:0000256" key="6">
    <source>
        <dbReference type="ARBA" id="ARBA00022826"/>
    </source>
</evidence>
<feature type="transmembrane region" description="Helical" evidence="13">
    <location>
        <begin position="53"/>
        <end position="71"/>
    </location>
</feature>
<keyword evidence="5 13" id="KW-0812">Transmembrane</keyword>
<dbReference type="PANTHER" id="PTHR31462:SF5">
    <property type="entry name" value="ENDOSOMAL_LYSOSOMAL PROTON CHANNEL TMEM175"/>
    <property type="match status" value="1"/>
</dbReference>
<evidence type="ECO:0000256" key="4">
    <source>
        <dbReference type="ARBA" id="ARBA00022538"/>
    </source>
</evidence>
<evidence type="ECO:0008006" key="16">
    <source>
        <dbReference type="Google" id="ProtNLM"/>
    </source>
</evidence>